<sequence length="299" mass="32972">MHYGILCCAATCAMMLSSCATNLASLPDRSAGQIDASYTMHKDVAYGADPEQVMDIYLSKTAASFGKRNYTIVFLHGGAYYLSDKTEEEKYIEPYLRKGLNVVNLNYRLKRGITAATSDLPLALNFLQDHNEAYPLKLDNIIVTGFSAGAQIATNVGLAQNNPSFPDRLDPGIRIVGIINFSGPVDQLDVIEQIFVDHEYELFSAAGKALFPEEGYAAPETVAVYEPVNYFDRNDPPVFLWHGGQDDQIPPDTFRAFTGKFRAEKDVLQYVPEGKHSPTSEELAAAYAGIFAFLDALDR</sequence>
<gene>
    <name evidence="4" type="ORF">GGR28_000635</name>
</gene>
<feature type="signal peptide" evidence="2">
    <location>
        <begin position="1"/>
        <end position="20"/>
    </location>
</feature>
<feature type="domain" description="BD-FAE-like" evidence="3">
    <location>
        <begin position="54"/>
        <end position="256"/>
    </location>
</feature>
<dbReference type="Gene3D" id="3.40.50.1820">
    <property type="entry name" value="alpha/beta hydrolase"/>
    <property type="match status" value="1"/>
</dbReference>
<dbReference type="PANTHER" id="PTHR48081">
    <property type="entry name" value="AB HYDROLASE SUPERFAMILY PROTEIN C4A8.06C"/>
    <property type="match status" value="1"/>
</dbReference>
<organism evidence="4 5">
    <name type="scientific">Neolewinella aquimaris</name>
    <dbReference type="NCBI Taxonomy" id="1835722"/>
    <lineage>
        <taxon>Bacteria</taxon>
        <taxon>Pseudomonadati</taxon>
        <taxon>Bacteroidota</taxon>
        <taxon>Saprospiria</taxon>
        <taxon>Saprospirales</taxon>
        <taxon>Lewinellaceae</taxon>
        <taxon>Neolewinella</taxon>
    </lineage>
</organism>
<dbReference type="AlphaFoldDB" id="A0A840DXU7"/>
<proteinExistence type="predicted"/>
<evidence type="ECO:0000256" key="2">
    <source>
        <dbReference type="SAM" id="SignalP"/>
    </source>
</evidence>
<keyword evidence="5" id="KW-1185">Reference proteome</keyword>
<name>A0A840DXU7_9BACT</name>
<dbReference type="Proteomes" id="UP000576209">
    <property type="component" value="Unassembled WGS sequence"/>
</dbReference>
<dbReference type="InterPro" id="IPR050300">
    <property type="entry name" value="GDXG_lipolytic_enzyme"/>
</dbReference>
<evidence type="ECO:0000313" key="5">
    <source>
        <dbReference type="Proteomes" id="UP000576209"/>
    </source>
</evidence>
<evidence type="ECO:0000259" key="3">
    <source>
        <dbReference type="Pfam" id="PF20434"/>
    </source>
</evidence>
<protein>
    <submittedName>
        <fullName evidence="4">Acetyl esterase/lipase</fullName>
    </submittedName>
</protein>
<dbReference type="InterPro" id="IPR049492">
    <property type="entry name" value="BD-FAE-like_dom"/>
</dbReference>
<dbReference type="GO" id="GO:0016787">
    <property type="term" value="F:hydrolase activity"/>
    <property type="evidence" value="ECO:0007669"/>
    <property type="project" value="UniProtKB-KW"/>
</dbReference>
<comment type="caution">
    <text evidence="4">The sequence shown here is derived from an EMBL/GenBank/DDBJ whole genome shotgun (WGS) entry which is preliminary data.</text>
</comment>
<feature type="chain" id="PRO_5032810365" evidence="2">
    <location>
        <begin position="21"/>
        <end position="299"/>
    </location>
</feature>
<evidence type="ECO:0000313" key="4">
    <source>
        <dbReference type="EMBL" id="MBB4078034.1"/>
    </source>
</evidence>
<reference evidence="4 5" key="1">
    <citation type="submission" date="2020-08" db="EMBL/GenBank/DDBJ databases">
        <title>Genomic Encyclopedia of Type Strains, Phase IV (KMG-IV): sequencing the most valuable type-strain genomes for metagenomic binning, comparative biology and taxonomic classification.</title>
        <authorList>
            <person name="Goeker M."/>
        </authorList>
    </citation>
    <scope>NUCLEOTIDE SEQUENCE [LARGE SCALE GENOMIC DNA]</scope>
    <source>
        <strain evidence="4 5">DSM 105137</strain>
    </source>
</reference>
<evidence type="ECO:0000256" key="1">
    <source>
        <dbReference type="ARBA" id="ARBA00022801"/>
    </source>
</evidence>
<accession>A0A840DXU7</accession>
<keyword evidence="2" id="KW-0732">Signal</keyword>
<keyword evidence="1" id="KW-0378">Hydrolase</keyword>
<dbReference type="SUPFAM" id="SSF53474">
    <property type="entry name" value="alpha/beta-Hydrolases"/>
    <property type="match status" value="1"/>
</dbReference>
<dbReference type="Pfam" id="PF20434">
    <property type="entry name" value="BD-FAE"/>
    <property type="match status" value="1"/>
</dbReference>
<dbReference type="InterPro" id="IPR029058">
    <property type="entry name" value="AB_hydrolase_fold"/>
</dbReference>
<dbReference type="EMBL" id="JACIFF010000001">
    <property type="protein sequence ID" value="MBB4078034.1"/>
    <property type="molecule type" value="Genomic_DNA"/>
</dbReference>
<dbReference type="RefSeq" id="WP_183494266.1">
    <property type="nucleotide sequence ID" value="NZ_JACIFF010000001.1"/>
</dbReference>